<keyword evidence="11" id="KW-1185">Reference proteome</keyword>
<dbReference type="PROSITE" id="PS50890">
    <property type="entry name" value="PUA"/>
    <property type="match status" value="1"/>
</dbReference>
<evidence type="ECO:0000256" key="6">
    <source>
        <dbReference type="ARBA" id="ARBA00022691"/>
    </source>
</evidence>
<reference evidence="10 11" key="1">
    <citation type="submission" date="2023-07" db="EMBL/GenBank/DDBJ databases">
        <title>Genomic Encyclopedia of Type Strains, Phase IV (KMG-IV): sequencing the most valuable type-strain genomes for metagenomic binning, comparative biology and taxonomic classification.</title>
        <authorList>
            <person name="Goeker M."/>
        </authorList>
    </citation>
    <scope>NUCLEOTIDE SEQUENCE [LARGE SCALE GENOMIC DNA]</scope>
    <source>
        <strain evidence="10 11">DSM 25924</strain>
    </source>
</reference>
<dbReference type="GO" id="GO:0008168">
    <property type="term" value="F:methyltransferase activity"/>
    <property type="evidence" value="ECO:0007669"/>
    <property type="project" value="UniProtKB-KW"/>
</dbReference>
<keyword evidence="2" id="KW-0963">Cytoplasm</keyword>
<dbReference type="EMBL" id="JAURUO010000012">
    <property type="protein sequence ID" value="MDP9729254.1"/>
    <property type="molecule type" value="Genomic_DNA"/>
</dbReference>
<evidence type="ECO:0000256" key="5">
    <source>
        <dbReference type="ARBA" id="ARBA00022679"/>
    </source>
</evidence>
<keyword evidence="6" id="KW-0949">S-adenosyl-L-methionine</keyword>
<dbReference type="RefSeq" id="WP_306955011.1">
    <property type="nucleotide sequence ID" value="NZ_JAURUO010000012.1"/>
</dbReference>
<dbReference type="CDD" id="cd21153">
    <property type="entry name" value="PUA_RlmI"/>
    <property type="match status" value="1"/>
</dbReference>
<evidence type="ECO:0000313" key="10">
    <source>
        <dbReference type="EMBL" id="MDP9729254.1"/>
    </source>
</evidence>
<dbReference type="InterPro" id="IPR041532">
    <property type="entry name" value="RlmI-like_PUA"/>
</dbReference>
<gene>
    <name evidence="10" type="ORF">J2S04_002224</name>
</gene>
<dbReference type="PANTHER" id="PTHR42873:SF1">
    <property type="entry name" value="S-ADENOSYLMETHIONINE-DEPENDENT METHYLTRANSFERASE DOMAIN-CONTAINING PROTEIN"/>
    <property type="match status" value="1"/>
</dbReference>
<dbReference type="Gene3D" id="3.40.50.150">
    <property type="entry name" value="Vaccinia Virus protein VP39"/>
    <property type="match status" value="1"/>
</dbReference>
<dbReference type="Proteomes" id="UP001229209">
    <property type="component" value="Unassembled WGS sequence"/>
</dbReference>
<comment type="similarity">
    <text evidence="8">Belongs to the methyltransferase superfamily. RlmI family.</text>
</comment>
<feature type="domain" description="PUA" evidence="9">
    <location>
        <begin position="5"/>
        <end position="90"/>
    </location>
</feature>
<evidence type="ECO:0000256" key="7">
    <source>
        <dbReference type="ARBA" id="ARBA00022884"/>
    </source>
</evidence>
<proteinExistence type="inferred from homology"/>
<sequence>MNVGLKLFLRRDRRKRLEAGNPWIFRSEVEKWEGEPYPGKYAHVYNHQGVFLAAAYVNPQSQIFARVLSYNPQEVIDEEYFIKRLLRAKQLRQQLLRDDSEGYRLVYGEADGLPGLIVDVYKDVLTVQLLTAGMDLRRDLILSALQNVCQPRAIVWRNDAGVRRLEGLSLENQMAYGHLEGPVEILENGLRLEVDVLGGQKTGHFFDQRENRRAIRPYVQPSDFAPQGARMLDCFCHTGAFTVHALAYGASHVTAVDISHHALEAARRNLTLNGWAERAELVEANAFDFLRKLEQDGQEFDVVLLDPPAFAKSRQAVNGAIRGYKEINLRGMRLLREGGFLLTCSCSYHVSSDVFQQVVLEAATDAHKILRQIEFRGAGPDHPYLAALPEGNYLKFAVYQVTSRKA</sequence>
<keyword evidence="7" id="KW-0694">RNA-binding</keyword>
<dbReference type="Pfam" id="PF10672">
    <property type="entry name" value="Methyltrans_SAM"/>
    <property type="match status" value="1"/>
</dbReference>
<dbReference type="InterPro" id="IPR036974">
    <property type="entry name" value="PUA_sf"/>
</dbReference>
<evidence type="ECO:0000256" key="2">
    <source>
        <dbReference type="ARBA" id="ARBA00022490"/>
    </source>
</evidence>
<keyword evidence="5 10" id="KW-0808">Transferase</keyword>
<dbReference type="CDD" id="cd02440">
    <property type="entry name" value="AdoMet_MTases"/>
    <property type="match status" value="1"/>
</dbReference>
<evidence type="ECO:0000313" key="11">
    <source>
        <dbReference type="Proteomes" id="UP001229209"/>
    </source>
</evidence>
<dbReference type="CDD" id="cd11572">
    <property type="entry name" value="RlmI_M_like"/>
    <property type="match status" value="1"/>
</dbReference>
<evidence type="ECO:0000256" key="4">
    <source>
        <dbReference type="ARBA" id="ARBA00022603"/>
    </source>
</evidence>
<comment type="caution">
    <text evidence="10">The sequence shown here is derived from an EMBL/GenBank/DDBJ whole genome shotgun (WGS) entry which is preliminary data.</text>
</comment>
<dbReference type="PANTHER" id="PTHR42873">
    <property type="entry name" value="RIBOSOMAL RNA LARGE SUBUNIT METHYLTRANSFERASE"/>
    <property type="match status" value="1"/>
</dbReference>
<dbReference type="GO" id="GO:0032259">
    <property type="term" value="P:methylation"/>
    <property type="evidence" value="ECO:0007669"/>
    <property type="project" value="UniProtKB-KW"/>
</dbReference>
<dbReference type="InterPro" id="IPR019614">
    <property type="entry name" value="SAM-dep_methyl-trfase"/>
</dbReference>
<dbReference type="Gene3D" id="3.30.750.80">
    <property type="entry name" value="RNA methyltransferase domain (HRMD) like"/>
    <property type="match status" value="1"/>
</dbReference>
<evidence type="ECO:0000259" key="9">
    <source>
        <dbReference type="SMART" id="SM00359"/>
    </source>
</evidence>
<dbReference type="SMART" id="SM00359">
    <property type="entry name" value="PUA"/>
    <property type="match status" value="1"/>
</dbReference>
<comment type="subcellular location">
    <subcellularLocation>
        <location evidence="1">Cytoplasm</location>
    </subcellularLocation>
</comment>
<dbReference type="Gene3D" id="2.30.130.10">
    <property type="entry name" value="PUA domain"/>
    <property type="match status" value="1"/>
</dbReference>
<organism evidence="10 11">
    <name type="scientific">Alicyclobacillus tolerans</name>
    <dbReference type="NCBI Taxonomy" id="90970"/>
    <lineage>
        <taxon>Bacteria</taxon>
        <taxon>Bacillati</taxon>
        <taxon>Bacillota</taxon>
        <taxon>Bacilli</taxon>
        <taxon>Bacillales</taxon>
        <taxon>Alicyclobacillaceae</taxon>
        <taxon>Alicyclobacillus</taxon>
    </lineage>
</organism>
<evidence type="ECO:0000256" key="8">
    <source>
        <dbReference type="ARBA" id="ARBA00038091"/>
    </source>
</evidence>
<keyword evidence="4 10" id="KW-0489">Methyltransferase</keyword>
<accession>A0ABT9LYB0</accession>
<dbReference type="SUPFAM" id="SSF88697">
    <property type="entry name" value="PUA domain-like"/>
    <property type="match status" value="1"/>
</dbReference>
<name>A0ABT9LYB0_9BACL</name>
<dbReference type="InterPro" id="IPR002478">
    <property type="entry name" value="PUA"/>
</dbReference>
<keyword evidence="3" id="KW-0698">rRNA processing</keyword>
<dbReference type="InterPro" id="IPR015947">
    <property type="entry name" value="PUA-like_sf"/>
</dbReference>
<dbReference type="SUPFAM" id="SSF53335">
    <property type="entry name" value="S-adenosyl-L-methionine-dependent methyltransferases"/>
    <property type="match status" value="1"/>
</dbReference>
<dbReference type="InterPro" id="IPR029063">
    <property type="entry name" value="SAM-dependent_MTases_sf"/>
</dbReference>
<dbReference type="Pfam" id="PF17785">
    <property type="entry name" value="PUA_3"/>
    <property type="match status" value="1"/>
</dbReference>
<dbReference type="EC" id="2.1.1.191" evidence="10"/>
<evidence type="ECO:0000256" key="3">
    <source>
        <dbReference type="ARBA" id="ARBA00022552"/>
    </source>
</evidence>
<protein>
    <submittedName>
        <fullName evidence="10">23S rRNA (Cytosine1962-C5)-methyltransferase</fullName>
        <ecNumber evidence="10">2.1.1.191</ecNumber>
    </submittedName>
</protein>
<evidence type="ECO:0000256" key="1">
    <source>
        <dbReference type="ARBA" id="ARBA00004496"/>
    </source>
</evidence>